<evidence type="ECO:0000313" key="1">
    <source>
        <dbReference type="EMBL" id="VDR29295.1"/>
    </source>
</evidence>
<dbReference type="Pfam" id="PF07377">
    <property type="entry name" value="DUF1493"/>
    <property type="match status" value="1"/>
</dbReference>
<accession>A0A3P8KIW5</accession>
<name>A0A3P8KIW5_RAOTE</name>
<reference evidence="1 2" key="1">
    <citation type="submission" date="2018-12" db="EMBL/GenBank/DDBJ databases">
        <authorList>
            <consortium name="Pathogen Informatics"/>
        </authorList>
    </citation>
    <scope>NUCLEOTIDE SEQUENCE [LARGE SCALE GENOMIC DNA]</scope>
    <source>
        <strain evidence="1 2">NCTC13098</strain>
    </source>
</reference>
<proteinExistence type="predicted"/>
<dbReference type="InterPro" id="IPR010862">
    <property type="entry name" value="DUF1493"/>
</dbReference>
<dbReference type="EMBL" id="LR131271">
    <property type="protein sequence ID" value="VDR29295.1"/>
    <property type="molecule type" value="Genomic_DNA"/>
</dbReference>
<dbReference type="Proteomes" id="UP000274346">
    <property type="component" value="Chromosome"/>
</dbReference>
<protein>
    <submittedName>
        <fullName evidence="1">Protein of uncharacterized function (DUF1493)</fullName>
    </submittedName>
</protein>
<dbReference type="AlphaFoldDB" id="A0A3P8KIW5"/>
<sequence>MDPISEEVLALFRKEIPGYLDGCWDEIPLELDDDLFDAPGDDLHDALDKFEDRFNVDLSAVKWSSYFPWENTPRLTRWFKAKREDVESSRKPLTIRMVAESAKAGKWLYD</sequence>
<gene>
    <name evidence="1" type="ORF">NCTC13098_05700</name>
</gene>
<organism evidence="1 2">
    <name type="scientific">Raoultella terrigena</name>
    <name type="common">Klebsiella terrigena</name>
    <dbReference type="NCBI Taxonomy" id="577"/>
    <lineage>
        <taxon>Bacteria</taxon>
        <taxon>Pseudomonadati</taxon>
        <taxon>Pseudomonadota</taxon>
        <taxon>Gammaproteobacteria</taxon>
        <taxon>Enterobacterales</taxon>
        <taxon>Enterobacteriaceae</taxon>
        <taxon>Klebsiella/Raoultella group</taxon>
        <taxon>Raoultella</taxon>
    </lineage>
</organism>
<dbReference type="KEGG" id="rtg:NCTC13098_05700"/>
<evidence type="ECO:0000313" key="2">
    <source>
        <dbReference type="Proteomes" id="UP000274346"/>
    </source>
</evidence>